<feature type="compositionally biased region" description="Basic and acidic residues" evidence="1">
    <location>
        <begin position="329"/>
        <end position="343"/>
    </location>
</feature>
<feature type="compositionally biased region" description="Polar residues" evidence="1">
    <location>
        <begin position="313"/>
        <end position="328"/>
    </location>
</feature>
<comment type="caution">
    <text evidence="2">The sequence shown here is derived from an EMBL/GenBank/DDBJ whole genome shotgun (WGS) entry which is preliminary data.</text>
</comment>
<proteinExistence type="predicted"/>
<accession>A0A1T1GQA4</accession>
<organism evidence="2 3">
    <name type="scientific">Acinetobacter amyesii</name>
    <dbReference type="NCBI Taxonomy" id="2942470"/>
    <lineage>
        <taxon>Bacteria</taxon>
        <taxon>Pseudomonadati</taxon>
        <taxon>Pseudomonadota</taxon>
        <taxon>Gammaproteobacteria</taxon>
        <taxon>Moraxellales</taxon>
        <taxon>Moraxellaceae</taxon>
        <taxon>Acinetobacter</taxon>
    </lineage>
</organism>
<name>A0A1T1GQA4_9GAMM</name>
<feature type="region of interest" description="Disordered" evidence="1">
    <location>
        <begin position="313"/>
        <end position="343"/>
    </location>
</feature>
<reference evidence="2 3" key="1">
    <citation type="submission" date="2017-02" db="EMBL/GenBank/DDBJ databases">
        <title>Acinetobacter sp. ANC 4945, whole genome shotgun sequencing project.</title>
        <authorList>
            <person name="Radolfova-Krizova L."/>
            <person name="Al Atrouni A."/>
            <person name="Nemec A."/>
        </authorList>
    </citation>
    <scope>NUCLEOTIDE SEQUENCE [LARGE SCALE GENOMIC DNA]</scope>
    <source>
        <strain evidence="2 3">ANC 4945</strain>
    </source>
</reference>
<dbReference type="EMBL" id="MVKX01000012">
    <property type="protein sequence ID" value="OOV79792.1"/>
    <property type="molecule type" value="Genomic_DNA"/>
</dbReference>
<keyword evidence="3" id="KW-1185">Reference proteome</keyword>
<feature type="compositionally biased region" description="Basic and acidic residues" evidence="1">
    <location>
        <begin position="530"/>
        <end position="565"/>
    </location>
</feature>
<feature type="compositionally biased region" description="Polar residues" evidence="1">
    <location>
        <begin position="583"/>
        <end position="594"/>
    </location>
</feature>
<evidence type="ECO:0000256" key="1">
    <source>
        <dbReference type="SAM" id="MobiDB-lite"/>
    </source>
</evidence>
<dbReference type="AlphaFoldDB" id="A0A1T1GQA4"/>
<evidence type="ECO:0000313" key="3">
    <source>
        <dbReference type="Proteomes" id="UP000191160"/>
    </source>
</evidence>
<protein>
    <submittedName>
        <fullName evidence="2">Uncharacterized protein</fullName>
    </submittedName>
</protein>
<gene>
    <name evidence="2" type="ORF">B1202_15430</name>
</gene>
<feature type="compositionally biased region" description="Polar residues" evidence="1">
    <location>
        <begin position="567"/>
        <end position="576"/>
    </location>
</feature>
<evidence type="ECO:0000313" key="2">
    <source>
        <dbReference type="EMBL" id="OOV79792.1"/>
    </source>
</evidence>
<sequence length="809" mass="91412">MKKTITFKDGTTRNFETNLSGFIEAVSFKESSSDLSLSLNHPINLWCAKKINDAGYLGLFQWGESALYELGYYLGDKGISYEDIKKAKKGSALHENWKNQFDSNNWSGHWSGKKNINSKFEFLNNPQIQYEVIKEWINYLCKQIRNNNLNEHFGRVIQGVEINESGVIAGMHLVGIGGLGAFLGVSKFSSHKQTDGNGTHIKKYIQDFGGFDLEQCCNRKIYINLKDKNEKALINKEVTVVSIYSGKSFSAETKVRVKSDENGSLPVIVRHPSTEIKIVADGKESNPIIQKADQKQIATLKDFDVSIFQANLEENNTPQSKPQSNKTPQEVRNEQNPSEEKKEVVTGNIKDVSFNIQIIEEDTKKAISNMGFYLTYKGNIKKHTADSSGTKKGVVAAVGEDIEVSVSGAGQRQKIHHFKVEQSLSNQTVKIKLPVCFFKINVKENNENVTNTLVSIFYRNKQIAKRTDSNGDISVKMLLGFVFGFGIKNKELEKLRVLKGIPIRHFKVNEGFVKASKLYEIADQKRKEADELKKKSDQMQRKKQLEAQEKEAKEQAERAKSEAEKNQPIQDNTYTENGGEPLTTVSNQSPPTSDTTRYHIYHDGKIKRENKAATGYAEFIYYDSAGRFYNLGKSQFVVADKWQSKGVKAGGNTYLIDQRKHKYYKSGSLGYKWNIISGDGRYYLSGLSMSAVLGAMCNLGYAEYIGSGFSCRDGSPGESVSHLNGINGDFRYIAINNRHMTEVTYTSHDHFDWNKNVAFVEELFKFGYKLFGSHPVKIKKNALLPHSQSWKDHNHHIHLHDFSPKVEDL</sequence>
<dbReference type="Proteomes" id="UP000191160">
    <property type="component" value="Unassembled WGS sequence"/>
</dbReference>
<feature type="region of interest" description="Disordered" evidence="1">
    <location>
        <begin position="530"/>
        <end position="594"/>
    </location>
</feature>
<dbReference type="RefSeq" id="WP_078191487.1">
    <property type="nucleotide sequence ID" value="NZ_JAMCOZ010000008.1"/>
</dbReference>